<keyword evidence="6" id="KW-1185">Reference proteome</keyword>
<evidence type="ECO:0000256" key="1">
    <source>
        <dbReference type="ARBA" id="ARBA00022801"/>
    </source>
</evidence>
<dbReference type="InterPro" id="IPR023346">
    <property type="entry name" value="Lysozyme-like_dom_sf"/>
</dbReference>
<sequence>MKKTLLTSTIAVGLGVTGLATGHHADAAETTGANHAHLANLAQNNPSELNAKPVQEGSYNINFDQNNTNYHFSSNGQSWSWSYNGYGNQAANTQQEQPQQSEQAQPQQQTQQTQEQPKQQEQTQQSAQTQEQPKQQQAPQTEQTQQPQQESTSSSNESSSSDDSGSSVNVNGHLKQIAQRESGGDIHATNPSTGASGKYQFLQTTWDSVAPEQYKGQPASSAPESVQDKAAVKLYNTEGASQWVTA</sequence>
<dbReference type="Pfam" id="PF06737">
    <property type="entry name" value="Transglycosylas"/>
    <property type="match status" value="1"/>
</dbReference>
<keyword evidence="1" id="KW-0378">Hydrolase</keyword>
<name>A0A7T1B1N2_9STAP</name>
<feature type="domain" description="Resuscitation-promoting factor core lysozyme-like" evidence="4">
    <location>
        <begin position="169"/>
        <end position="246"/>
    </location>
</feature>
<dbReference type="SUPFAM" id="SSF53955">
    <property type="entry name" value="Lysozyme-like"/>
    <property type="match status" value="1"/>
</dbReference>
<evidence type="ECO:0000256" key="3">
    <source>
        <dbReference type="SAM" id="MobiDB-lite"/>
    </source>
</evidence>
<evidence type="ECO:0000313" key="6">
    <source>
        <dbReference type="Proteomes" id="UP000594455"/>
    </source>
</evidence>
<feature type="region of interest" description="Disordered" evidence="3">
    <location>
        <begin position="83"/>
        <end position="198"/>
    </location>
</feature>
<dbReference type="CDD" id="cd13925">
    <property type="entry name" value="RPF"/>
    <property type="match status" value="1"/>
</dbReference>
<dbReference type="KEGG" id="sllo:ISP08_04155"/>
<dbReference type="RefSeq" id="WP_195719532.1">
    <property type="nucleotide sequence ID" value="NZ_CP064056.1"/>
</dbReference>
<dbReference type="EMBL" id="CP064056">
    <property type="protein sequence ID" value="QPM75936.1"/>
    <property type="molecule type" value="Genomic_DNA"/>
</dbReference>
<proteinExistence type="predicted"/>
<keyword evidence="2" id="KW-0326">Glycosidase</keyword>
<dbReference type="AlphaFoldDB" id="A0A7T1B1N2"/>
<evidence type="ECO:0000256" key="2">
    <source>
        <dbReference type="ARBA" id="ARBA00023295"/>
    </source>
</evidence>
<feature type="compositionally biased region" description="Polar residues" evidence="3">
    <location>
        <begin position="189"/>
        <end position="198"/>
    </location>
</feature>
<accession>A0A7T1B1N2</accession>
<protein>
    <submittedName>
        <fullName evidence="5">Transglycosylase family protein</fullName>
    </submittedName>
</protein>
<evidence type="ECO:0000313" key="5">
    <source>
        <dbReference type="EMBL" id="QPM75936.1"/>
    </source>
</evidence>
<dbReference type="Gene3D" id="1.10.530.10">
    <property type="match status" value="1"/>
</dbReference>
<dbReference type="Proteomes" id="UP000594455">
    <property type="component" value="Chromosome"/>
</dbReference>
<feature type="compositionally biased region" description="Low complexity" evidence="3">
    <location>
        <begin position="89"/>
        <end position="161"/>
    </location>
</feature>
<organism evidence="5 6">
    <name type="scientific">Staphylococcus lloydii</name>
    <dbReference type="NCBI Taxonomy" id="2781774"/>
    <lineage>
        <taxon>Bacteria</taxon>
        <taxon>Bacillati</taxon>
        <taxon>Bacillota</taxon>
        <taxon>Bacilli</taxon>
        <taxon>Bacillales</taxon>
        <taxon>Staphylococcaceae</taxon>
        <taxon>Staphylococcus</taxon>
    </lineage>
</organism>
<reference evidence="5 6" key="1">
    <citation type="submission" date="2020-10" db="EMBL/GenBank/DDBJ databases">
        <title>Closed genome sequences of Staphylococcus lloydii sp. nov. and Staphylococcus durrellii sp. nov. Isolated from Captive Fruit Bats (Pteropus livingstonii).</title>
        <authorList>
            <person name="Fountain K."/>
        </authorList>
    </citation>
    <scope>NUCLEOTIDE SEQUENCE [LARGE SCALE GENOMIC DNA]</scope>
    <source>
        <strain evidence="5 6">23_2_7_LY</strain>
    </source>
</reference>
<dbReference type="GO" id="GO:0016798">
    <property type="term" value="F:hydrolase activity, acting on glycosyl bonds"/>
    <property type="evidence" value="ECO:0007669"/>
    <property type="project" value="UniProtKB-KW"/>
</dbReference>
<evidence type="ECO:0000259" key="4">
    <source>
        <dbReference type="Pfam" id="PF06737"/>
    </source>
</evidence>
<dbReference type="InterPro" id="IPR010618">
    <property type="entry name" value="RPF"/>
</dbReference>
<gene>
    <name evidence="5" type="ORF">ISP08_04155</name>
</gene>